<comment type="caution">
    <text evidence="2">The sequence shown here is derived from an EMBL/GenBank/DDBJ whole genome shotgun (WGS) entry which is preliminary data.</text>
</comment>
<sequence>AIGHARPGSSQLARESSHKAGDRRKGGRSREPRGPPSTFANYTPLNKSREAILTECNSSEFTRAGIKFPKQTPPKPNQDRGRYCRYHKSYGHLTDDCIQLKDAIEILIRNRQLREF</sequence>
<accession>A0A392S0N3</accession>
<feature type="region of interest" description="Disordered" evidence="1">
    <location>
        <begin position="1"/>
        <end position="45"/>
    </location>
</feature>
<keyword evidence="3" id="KW-1185">Reference proteome</keyword>
<dbReference type="Proteomes" id="UP000265520">
    <property type="component" value="Unassembled WGS sequence"/>
</dbReference>
<dbReference type="EMBL" id="LXQA010298396">
    <property type="protein sequence ID" value="MCI41957.1"/>
    <property type="molecule type" value="Genomic_DNA"/>
</dbReference>
<organism evidence="2 3">
    <name type="scientific">Trifolium medium</name>
    <dbReference type="NCBI Taxonomy" id="97028"/>
    <lineage>
        <taxon>Eukaryota</taxon>
        <taxon>Viridiplantae</taxon>
        <taxon>Streptophyta</taxon>
        <taxon>Embryophyta</taxon>
        <taxon>Tracheophyta</taxon>
        <taxon>Spermatophyta</taxon>
        <taxon>Magnoliopsida</taxon>
        <taxon>eudicotyledons</taxon>
        <taxon>Gunneridae</taxon>
        <taxon>Pentapetalae</taxon>
        <taxon>rosids</taxon>
        <taxon>fabids</taxon>
        <taxon>Fabales</taxon>
        <taxon>Fabaceae</taxon>
        <taxon>Papilionoideae</taxon>
        <taxon>50 kb inversion clade</taxon>
        <taxon>NPAAA clade</taxon>
        <taxon>Hologalegina</taxon>
        <taxon>IRL clade</taxon>
        <taxon>Trifolieae</taxon>
        <taxon>Trifolium</taxon>
    </lineage>
</organism>
<feature type="non-terminal residue" evidence="2">
    <location>
        <position position="116"/>
    </location>
</feature>
<feature type="compositionally biased region" description="Basic and acidic residues" evidence="1">
    <location>
        <begin position="15"/>
        <end position="33"/>
    </location>
</feature>
<reference evidence="2 3" key="1">
    <citation type="journal article" date="2018" name="Front. Plant Sci.">
        <title>Red Clover (Trifolium pratense) and Zigzag Clover (T. medium) - A Picture of Genomic Similarities and Differences.</title>
        <authorList>
            <person name="Dluhosova J."/>
            <person name="Istvanek J."/>
            <person name="Nedelnik J."/>
            <person name="Repkova J."/>
        </authorList>
    </citation>
    <scope>NUCLEOTIDE SEQUENCE [LARGE SCALE GENOMIC DNA]</scope>
    <source>
        <strain evidence="3">cv. 10/8</strain>
        <tissue evidence="2">Leaf</tissue>
    </source>
</reference>
<evidence type="ECO:0000313" key="3">
    <source>
        <dbReference type="Proteomes" id="UP000265520"/>
    </source>
</evidence>
<feature type="non-terminal residue" evidence="2">
    <location>
        <position position="1"/>
    </location>
</feature>
<evidence type="ECO:0008006" key="4">
    <source>
        <dbReference type="Google" id="ProtNLM"/>
    </source>
</evidence>
<evidence type="ECO:0000313" key="2">
    <source>
        <dbReference type="EMBL" id="MCI41957.1"/>
    </source>
</evidence>
<name>A0A392S0N3_9FABA</name>
<evidence type="ECO:0000256" key="1">
    <source>
        <dbReference type="SAM" id="MobiDB-lite"/>
    </source>
</evidence>
<dbReference type="AlphaFoldDB" id="A0A392S0N3"/>
<proteinExistence type="predicted"/>
<protein>
    <recommendedName>
        <fullName evidence="4">Gag-pol polyprotein</fullName>
    </recommendedName>
</protein>